<evidence type="ECO:0000256" key="1">
    <source>
        <dbReference type="SAM" id="Phobius"/>
    </source>
</evidence>
<keyword evidence="1" id="KW-1133">Transmembrane helix</keyword>
<gene>
    <name evidence="2" type="ORF">WDJ50_02440</name>
</gene>
<name>A0AAU6Q423_9DEIO</name>
<protein>
    <submittedName>
        <fullName evidence="2">Uncharacterized protein</fullName>
    </submittedName>
</protein>
<dbReference type="EMBL" id="CP149782">
    <property type="protein sequence ID" value="WYF44995.1"/>
    <property type="molecule type" value="Genomic_DNA"/>
</dbReference>
<evidence type="ECO:0000313" key="2">
    <source>
        <dbReference type="EMBL" id="WYF44995.1"/>
    </source>
</evidence>
<organism evidence="2">
    <name type="scientific">Deinococcus sp. VB142</name>
    <dbReference type="NCBI Taxonomy" id="3112952"/>
    <lineage>
        <taxon>Bacteria</taxon>
        <taxon>Thermotogati</taxon>
        <taxon>Deinococcota</taxon>
        <taxon>Deinococci</taxon>
        <taxon>Deinococcales</taxon>
        <taxon>Deinococcaceae</taxon>
        <taxon>Deinococcus</taxon>
    </lineage>
</organism>
<reference evidence="2" key="1">
    <citation type="submission" date="2024-03" db="EMBL/GenBank/DDBJ databases">
        <title>Deinococcus weizhi sp. nov., isolated from human skin.</title>
        <authorList>
            <person name="Wei Z."/>
            <person name="Tian F."/>
            <person name="Yang C."/>
            <person name="Xin L.T."/>
            <person name="Wen Z.J."/>
            <person name="Lan K.C."/>
            <person name="Yu L."/>
            <person name="Zhe W."/>
            <person name="Dan F.D."/>
            <person name="Jun W."/>
            <person name="Rui Z."/>
            <person name="Yong X.J."/>
            <person name="Ting Y."/>
            <person name="Wei X."/>
            <person name="Xu Z.G."/>
            <person name="Xin Z."/>
            <person name="Dong F.G."/>
            <person name="Ni X.M."/>
            <person name="Zheng M.G."/>
            <person name="Chun Y."/>
            <person name="Qian W.X."/>
        </authorList>
    </citation>
    <scope>NUCLEOTIDE SEQUENCE</scope>
    <source>
        <strain evidence="2">VB142</strain>
    </source>
</reference>
<keyword evidence="1" id="KW-0812">Transmembrane</keyword>
<dbReference type="RefSeq" id="WP_339096167.1">
    <property type="nucleotide sequence ID" value="NZ_CP149782.1"/>
</dbReference>
<proteinExistence type="predicted"/>
<dbReference type="AlphaFoldDB" id="A0AAU6Q423"/>
<sequence length="63" mass="6911">MVFALGILLQIYFLGIPLGEPDPNPTLDTMLNPLFDTLSGFVVYAMRAAIPAILIALAVKFRF</sequence>
<feature type="transmembrane region" description="Helical" evidence="1">
    <location>
        <begin position="37"/>
        <end position="59"/>
    </location>
</feature>
<accession>A0AAU6Q423</accession>
<keyword evidence="1" id="KW-0472">Membrane</keyword>